<feature type="compositionally biased region" description="Gly residues" evidence="1">
    <location>
        <begin position="75"/>
        <end position="91"/>
    </location>
</feature>
<dbReference type="AlphaFoldDB" id="A0A2T5M035"/>
<organism evidence="3 4">
    <name type="scientific">Aspergillus ochraceoroseus IBT 24754</name>
    <dbReference type="NCBI Taxonomy" id="1392256"/>
    <lineage>
        <taxon>Eukaryota</taxon>
        <taxon>Fungi</taxon>
        <taxon>Dikarya</taxon>
        <taxon>Ascomycota</taxon>
        <taxon>Pezizomycotina</taxon>
        <taxon>Eurotiomycetes</taxon>
        <taxon>Eurotiomycetidae</taxon>
        <taxon>Eurotiales</taxon>
        <taxon>Aspergillaceae</taxon>
        <taxon>Aspergillus</taxon>
        <taxon>Aspergillus subgen. Nidulantes</taxon>
    </lineage>
</organism>
<dbReference type="VEuPathDB" id="FungiDB:P175DRAFT_0508796"/>
<feature type="compositionally biased region" description="Polar residues" evidence="1">
    <location>
        <begin position="54"/>
        <end position="68"/>
    </location>
</feature>
<reference evidence="3 4" key="1">
    <citation type="journal article" date="2018" name="Proc. Natl. Acad. Sci. U.S.A.">
        <title>Linking secondary metabolites to gene clusters through genome sequencing of six diverse Aspergillus species.</title>
        <authorList>
            <person name="Kaerboelling I."/>
            <person name="Vesth T.C."/>
            <person name="Frisvad J.C."/>
            <person name="Nybo J.L."/>
            <person name="Theobald S."/>
            <person name="Kuo A."/>
            <person name="Bowyer P."/>
            <person name="Matsuda Y."/>
            <person name="Mondo S."/>
            <person name="Lyhne E.K."/>
            <person name="Kogle M.E."/>
            <person name="Clum A."/>
            <person name="Lipzen A."/>
            <person name="Salamov A."/>
            <person name="Ngan C.Y."/>
            <person name="Daum C."/>
            <person name="Chiniquy J."/>
            <person name="Barry K."/>
            <person name="LaButti K."/>
            <person name="Haridas S."/>
            <person name="Simmons B.A."/>
            <person name="Magnuson J.K."/>
            <person name="Mortensen U.H."/>
            <person name="Larsen T.O."/>
            <person name="Grigoriev I.V."/>
            <person name="Baker S.E."/>
            <person name="Andersen M.R."/>
        </authorList>
    </citation>
    <scope>NUCLEOTIDE SEQUENCE [LARGE SCALE GENOMIC DNA]</scope>
    <source>
        <strain evidence="3 4">IBT 24754</strain>
    </source>
</reference>
<dbReference type="EMBL" id="MSFN02000003">
    <property type="protein sequence ID" value="PTU21901.1"/>
    <property type="molecule type" value="Genomic_DNA"/>
</dbReference>
<sequence length="114" mass="12286">MSSKPRIYLSNGEILQNPPISVRIRRFFESLYLILGLYFTSFFTLDAYTAAQNSPFNVANPTNRSNTRARWVGPSGPGGGNGGGGGGGDGGPPRPPRRIGRVDDIRGPECKSCR</sequence>
<feature type="compositionally biased region" description="Basic and acidic residues" evidence="1">
    <location>
        <begin position="100"/>
        <end position="114"/>
    </location>
</feature>
<dbReference type="RefSeq" id="XP_040753293.1">
    <property type="nucleotide sequence ID" value="XM_040898378.1"/>
</dbReference>
<comment type="caution">
    <text evidence="3">The sequence shown here is derived from an EMBL/GenBank/DDBJ whole genome shotgun (WGS) entry which is preliminary data.</text>
</comment>
<feature type="transmembrane region" description="Helical" evidence="2">
    <location>
        <begin position="31"/>
        <end position="51"/>
    </location>
</feature>
<protein>
    <submittedName>
        <fullName evidence="3">Uncharacterized protein</fullName>
    </submittedName>
</protein>
<feature type="region of interest" description="Disordered" evidence="1">
    <location>
        <begin position="54"/>
        <end position="114"/>
    </location>
</feature>
<evidence type="ECO:0000256" key="2">
    <source>
        <dbReference type="SAM" id="Phobius"/>
    </source>
</evidence>
<keyword evidence="2" id="KW-1133">Transmembrane helix</keyword>
<gene>
    <name evidence="3" type="ORF">P175DRAFT_0508796</name>
</gene>
<evidence type="ECO:0000256" key="1">
    <source>
        <dbReference type="SAM" id="MobiDB-lite"/>
    </source>
</evidence>
<name>A0A2T5M035_9EURO</name>
<dbReference type="OrthoDB" id="2121326at2759"/>
<keyword evidence="2" id="KW-0472">Membrane</keyword>
<proteinExistence type="predicted"/>
<dbReference type="GeneID" id="63815260"/>
<accession>A0A2T5M035</accession>
<evidence type="ECO:0000313" key="3">
    <source>
        <dbReference type="EMBL" id="PTU21901.1"/>
    </source>
</evidence>
<keyword evidence="2" id="KW-0812">Transmembrane</keyword>
<dbReference type="Proteomes" id="UP000244073">
    <property type="component" value="Unassembled WGS sequence"/>
</dbReference>
<evidence type="ECO:0000313" key="4">
    <source>
        <dbReference type="Proteomes" id="UP000244073"/>
    </source>
</evidence>